<dbReference type="Proteomes" id="UP000295511">
    <property type="component" value="Unassembled WGS sequence"/>
</dbReference>
<reference evidence="2 3" key="1">
    <citation type="submission" date="2019-03" db="EMBL/GenBank/DDBJ databases">
        <title>Whole genome sequence of Arthrobacter sp JH1-1.</title>
        <authorList>
            <person name="Trinh H.N."/>
        </authorList>
    </citation>
    <scope>NUCLEOTIDE SEQUENCE [LARGE SCALE GENOMIC DNA]</scope>
    <source>
        <strain evidence="2 3">JH1-1</strain>
    </source>
</reference>
<keyword evidence="1" id="KW-0472">Membrane</keyword>
<dbReference type="OrthoDB" id="104711at2"/>
<keyword evidence="1" id="KW-1133">Transmembrane helix</keyword>
<protein>
    <submittedName>
        <fullName evidence="2">Uncharacterized protein</fullName>
    </submittedName>
</protein>
<accession>A0A4R5KBC4</accession>
<evidence type="ECO:0000313" key="3">
    <source>
        <dbReference type="Proteomes" id="UP000295511"/>
    </source>
</evidence>
<keyword evidence="1" id="KW-0812">Transmembrane</keyword>
<evidence type="ECO:0000256" key="1">
    <source>
        <dbReference type="SAM" id="Phobius"/>
    </source>
</evidence>
<evidence type="ECO:0000313" key="2">
    <source>
        <dbReference type="EMBL" id="TDF92431.1"/>
    </source>
</evidence>
<proteinExistence type="predicted"/>
<gene>
    <name evidence="2" type="ORF">E1809_17985</name>
</gene>
<dbReference type="EMBL" id="SMRU01000023">
    <property type="protein sequence ID" value="TDF92431.1"/>
    <property type="molecule type" value="Genomic_DNA"/>
</dbReference>
<feature type="transmembrane region" description="Helical" evidence="1">
    <location>
        <begin position="6"/>
        <end position="25"/>
    </location>
</feature>
<dbReference type="AlphaFoldDB" id="A0A4R5KBC4"/>
<keyword evidence="3" id="KW-1185">Reference proteome</keyword>
<sequence>MTAPLGMAFAFIAVHIAVYGFYMGASFGPPGSRGMRGLEGSIGAICLRPRGPARVRDWRIPLVLGSGASPAAGPVRQLACWPGSSTSGRWSWP</sequence>
<organism evidence="2 3">
    <name type="scientific">Arthrobacter terricola</name>
    <dbReference type="NCBI Taxonomy" id="2547396"/>
    <lineage>
        <taxon>Bacteria</taxon>
        <taxon>Bacillati</taxon>
        <taxon>Actinomycetota</taxon>
        <taxon>Actinomycetes</taxon>
        <taxon>Micrococcales</taxon>
        <taxon>Micrococcaceae</taxon>
        <taxon>Arthrobacter</taxon>
    </lineage>
</organism>
<comment type="caution">
    <text evidence="2">The sequence shown here is derived from an EMBL/GenBank/DDBJ whole genome shotgun (WGS) entry which is preliminary data.</text>
</comment>
<name>A0A4R5KBC4_9MICC</name>